<organism evidence="1 2">
    <name type="scientific">Orchesella dallaii</name>
    <dbReference type="NCBI Taxonomy" id="48710"/>
    <lineage>
        <taxon>Eukaryota</taxon>
        <taxon>Metazoa</taxon>
        <taxon>Ecdysozoa</taxon>
        <taxon>Arthropoda</taxon>
        <taxon>Hexapoda</taxon>
        <taxon>Collembola</taxon>
        <taxon>Entomobryomorpha</taxon>
        <taxon>Entomobryoidea</taxon>
        <taxon>Orchesellidae</taxon>
        <taxon>Orchesellinae</taxon>
        <taxon>Orchesella</taxon>
    </lineage>
</organism>
<evidence type="ECO:0000313" key="2">
    <source>
        <dbReference type="Proteomes" id="UP001642540"/>
    </source>
</evidence>
<reference evidence="1 2" key="1">
    <citation type="submission" date="2024-08" db="EMBL/GenBank/DDBJ databases">
        <authorList>
            <person name="Cucini C."/>
            <person name="Frati F."/>
        </authorList>
    </citation>
    <scope>NUCLEOTIDE SEQUENCE [LARGE SCALE GENOMIC DNA]</scope>
</reference>
<name>A0ABP1RT00_9HEXA</name>
<comment type="caution">
    <text evidence="1">The sequence shown here is derived from an EMBL/GenBank/DDBJ whole genome shotgun (WGS) entry which is preliminary data.</text>
</comment>
<dbReference type="Gene3D" id="2.60.20.10">
    <property type="entry name" value="Crystallins"/>
    <property type="match status" value="1"/>
</dbReference>
<sequence length="171" mass="19506">MSNQKLNQCIFQSMSRSKICAMLTWALPIILLICAINAEARYNNTVCARRITSYDDRNCTGKSSHSTLSPLFIISISIKDCTVHFIVVQTIGAAIDVLPYHVDNNYLCYDLPSNWHDRASSMDTHNNCVMVWNRAGCTGKWQRITSSPRYVNNLVDLYDFDKEIRSVRQCS</sequence>
<accession>A0ABP1RT00</accession>
<dbReference type="Proteomes" id="UP001642540">
    <property type="component" value="Unassembled WGS sequence"/>
</dbReference>
<evidence type="ECO:0000313" key="1">
    <source>
        <dbReference type="EMBL" id="CAL8135062.1"/>
    </source>
</evidence>
<proteinExistence type="predicted"/>
<gene>
    <name evidence="1" type="ORF">ODALV1_LOCUS25811</name>
</gene>
<dbReference type="EMBL" id="CAXLJM020000107">
    <property type="protein sequence ID" value="CAL8135062.1"/>
    <property type="molecule type" value="Genomic_DNA"/>
</dbReference>
<protein>
    <submittedName>
        <fullName evidence="1">Uncharacterized protein</fullName>
    </submittedName>
</protein>
<keyword evidence="2" id="KW-1185">Reference proteome</keyword>